<dbReference type="PROSITE" id="PS01023">
    <property type="entry name" value="PTR2_2"/>
    <property type="match status" value="1"/>
</dbReference>
<feature type="transmembrane region" description="Helical" evidence="8">
    <location>
        <begin position="409"/>
        <end position="426"/>
    </location>
</feature>
<dbReference type="Gene3D" id="1.20.1250.20">
    <property type="entry name" value="MFS general substrate transporter like domains"/>
    <property type="match status" value="2"/>
</dbReference>
<dbReference type="Pfam" id="PF00854">
    <property type="entry name" value="PTR2"/>
    <property type="match status" value="2"/>
</dbReference>
<feature type="transmembrane region" description="Helical" evidence="8">
    <location>
        <begin position="461"/>
        <end position="478"/>
    </location>
</feature>
<evidence type="ECO:0008006" key="11">
    <source>
        <dbReference type="Google" id="ProtNLM"/>
    </source>
</evidence>
<dbReference type="PANTHER" id="PTHR11654">
    <property type="entry name" value="OLIGOPEPTIDE TRANSPORTER-RELATED"/>
    <property type="match status" value="1"/>
</dbReference>
<evidence type="ECO:0000313" key="9">
    <source>
        <dbReference type="EMBL" id="ASG21451.1"/>
    </source>
</evidence>
<keyword evidence="6 8" id="KW-0472">Membrane</keyword>
<evidence type="ECO:0000256" key="4">
    <source>
        <dbReference type="ARBA" id="ARBA00022856"/>
    </source>
</evidence>
<keyword evidence="4" id="KW-0571">Peptide transport</keyword>
<dbReference type="GO" id="GO:1904680">
    <property type="term" value="F:peptide transmembrane transporter activity"/>
    <property type="evidence" value="ECO:0007669"/>
    <property type="project" value="InterPro"/>
</dbReference>
<evidence type="ECO:0000256" key="6">
    <source>
        <dbReference type="ARBA" id="ARBA00023136"/>
    </source>
</evidence>
<dbReference type="KEGG" id="nao:Y958_11910"/>
<protein>
    <recommendedName>
        <fullName evidence="11">MFS transporter</fullName>
    </recommendedName>
</protein>
<feature type="transmembrane region" description="Helical" evidence="8">
    <location>
        <begin position="378"/>
        <end position="397"/>
    </location>
</feature>
<evidence type="ECO:0000313" key="10">
    <source>
        <dbReference type="Proteomes" id="UP000197153"/>
    </source>
</evidence>
<feature type="transmembrane region" description="Helical" evidence="8">
    <location>
        <begin position="312"/>
        <end position="331"/>
    </location>
</feature>
<keyword evidence="10" id="KW-1185">Reference proteome</keyword>
<evidence type="ECO:0000256" key="1">
    <source>
        <dbReference type="ARBA" id="ARBA00004141"/>
    </source>
</evidence>
<feature type="transmembrane region" description="Helical" evidence="8">
    <location>
        <begin position="86"/>
        <end position="104"/>
    </location>
</feature>
<proteinExistence type="inferred from homology"/>
<comment type="subcellular location">
    <subcellularLocation>
        <location evidence="1 7">Membrane</location>
        <topology evidence="1 7">Multi-pass membrane protein</topology>
    </subcellularLocation>
</comment>
<dbReference type="NCBIfam" id="TIGR00924">
    <property type="entry name" value="yjdL_sub1_fam"/>
    <property type="match status" value="1"/>
</dbReference>
<dbReference type="PROSITE" id="PS01022">
    <property type="entry name" value="PTR2_1"/>
    <property type="match status" value="1"/>
</dbReference>
<evidence type="ECO:0000256" key="2">
    <source>
        <dbReference type="ARBA" id="ARBA00005982"/>
    </source>
</evidence>
<feature type="transmembrane region" description="Helical" evidence="8">
    <location>
        <begin position="245"/>
        <end position="272"/>
    </location>
</feature>
<evidence type="ECO:0000256" key="7">
    <source>
        <dbReference type="RuleBase" id="RU003755"/>
    </source>
</evidence>
<keyword evidence="5 8" id="KW-1133">Transmembrane helix</keyword>
<evidence type="ECO:0000256" key="5">
    <source>
        <dbReference type="ARBA" id="ARBA00022989"/>
    </source>
</evidence>
<keyword evidence="4" id="KW-0653">Protein transport</keyword>
<feature type="transmembrane region" description="Helical" evidence="8">
    <location>
        <begin position="110"/>
        <end position="132"/>
    </location>
</feature>
<evidence type="ECO:0000256" key="3">
    <source>
        <dbReference type="ARBA" id="ARBA00022692"/>
    </source>
</evidence>
<dbReference type="Proteomes" id="UP000197153">
    <property type="component" value="Chromosome 1"/>
</dbReference>
<organism evidence="9 10">
    <name type="scientific">Nitrospirillum viridazoti CBAmc</name>
    <dbReference type="NCBI Taxonomy" id="1441467"/>
    <lineage>
        <taxon>Bacteria</taxon>
        <taxon>Pseudomonadati</taxon>
        <taxon>Pseudomonadota</taxon>
        <taxon>Alphaproteobacteria</taxon>
        <taxon>Rhodospirillales</taxon>
        <taxon>Azospirillaceae</taxon>
        <taxon>Nitrospirillum</taxon>
        <taxon>Nitrospirillum viridazoti</taxon>
    </lineage>
</organism>
<dbReference type="InterPro" id="IPR005279">
    <property type="entry name" value="Dipep/tripep_permease"/>
</dbReference>
<accession>A0A248JSI6</accession>
<dbReference type="InterPro" id="IPR000109">
    <property type="entry name" value="POT_fam"/>
</dbReference>
<dbReference type="GO" id="GO:0016020">
    <property type="term" value="C:membrane"/>
    <property type="evidence" value="ECO:0007669"/>
    <property type="project" value="UniProtKB-SubCell"/>
</dbReference>
<dbReference type="InterPro" id="IPR036259">
    <property type="entry name" value="MFS_trans_sf"/>
</dbReference>
<dbReference type="EMBL" id="CP022110">
    <property type="protein sequence ID" value="ASG21451.1"/>
    <property type="molecule type" value="Genomic_DNA"/>
</dbReference>
<dbReference type="AlphaFoldDB" id="A0A248JSI6"/>
<sequence>MPEWVPVALCLTVWISYPIRYHPTRAPHGHDTLAHPFDDNGDGQGMAVMAGADSPVSGPAVAPEDHDGGHPPGLYLLFAVEFWERFSYYGLQSILIFFLLWHLSMDKVSAYAELGAFGVLVYMCPVVGGFMADRWVGARHAVRAGAVLLMLGHGLMAWQPVQTVERLVTPEVTYDLKRPILYPAEGEDGARQVVVNGTAQVITSLASVQGADPDARTLTYVGPDGAAVTLRGRLEKTPDAGGLKLFYLSLALIAAGVGMLKPNISALVGRLYGQRHAARDRGFLIFYLGINAGGLMGSIVCGWLGAALGWEWGFGAAGIGMAVALATFSLGRRLLPPELPAAEGGPRAASGGPGGLLALAGGLAVALGAWLIVDHPTVVGHVLDLAAVAGLAAVFWFARRCDARQRRHLALLLLLMLVSVLYWTLFYQGPASLNVFAAEWTDRHIGPVLVPAPVLQFPDKAFVILLALPLAALWRWLDGHRRDPGPVTKFGLGVLFVGLGFLALAFGIEVTPAGLRVGVAWLLSLYLLQEVGELCLSPIGLSSITRLSPPAITSLLVGLWFLSTAYGQRLSALVAQATVVDGSLPAAVQLASYQAVYLKAGLWSCAAAVLLLLLVVPLRRLND</sequence>
<feature type="transmembrane region" description="Helical" evidence="8">
    <location>
        <begin position="284"/>
        <end position="306"/>
    </location>
</feature>
<evidence type="ECO:0000256" key="8">
    <source>
        <dbReference type="SAM" id="Phobius"/>
    </source>
</evidence>
<feature type="transmembrane region" description="Helical" evidence="8">
    <location>
        <begin position="600"/>
        <end position="618"/>
    </location>
</feature>
<reference evidence="9 10" key="1">
    <citation type="submission" date="2017-06" db="EMBL/GenBank/DDBJ databases">
        <title>Complete genome sequence of Nitrospirillum amazonense strain CBAmC, an endophytic nitrogen-fixing and plant growth-promoting bacterium, isolated from sugarcane.</title>
        <authorList>
            <person name="Schwab S."/>
            <person name="dos Santos Teixeira K.R."/>
            <person name="Simoes Araujo J.L."/>
            <person name="Soares Vidal M."/>
            <person name="Borges de Freitas H.R."/>
            <person name="Rivello Crivelaro A.L."/>
            <person name="Bueno de Camargo Nunes A."/>
            <person name="dos Santos C.M."/>
            <person name="Palmeira da Silva Rosa D."/>
            <person name="da Silva Padilha D."/>
            <person name="da Silva E."/>
            <person name="Araujo Terra L."/>
            <person name="Soares Mendes V."/>
            <person name="Farinelli L."/>
            <person name="Magalhaes Cruz L."/>
            <person name="Baldani J.I."/>
        </authorList>
    </citation>
    <scope>NUCLEOTIDE SEQUENCE [LARGE SCALE GENOMIC DNA]</scope>
    <source>
        <strain evidence="9 10">CBAmC</strain>
    </source>
</reference>
<name>A0A248JSI6_9PROT</name>
<dbReference type="InterPro" id="IPR018456">
    <property type="entry name" value="PTR2_symporter_CS"/>
</dbReference>
<dbReference type="GO" id="GO:0006857">
    <property type="term" value="P:oligopeptide transport"/>
    <property type="evidence" value="ECO:0007669"/>
    <property type="project" value="InterPro"/>
</dbReference>
<dbReference type="CDD" id="cd17346">
    <property type="entry name" value="MFS_DtpA_like"/>
    <property type="match status" value="1"/>
</dbReference>
<feature type="transmembrane region" description="Helical" evidence="8">
    <location>
        <begin position="352"/>
        <end position="372"/>
    </location>
</feature>
<dbReference type="SUPFAM" id="SSF103473">
    <property type="entry name" value="MFS general substrate transporter"/>
    <property type="match status" value="1"/>
</dbReference>
<keyword evidence="7" id="KW-0813">Transport</keyword>
<keyword evidence="3 7" id="KW-0812">Transmembrane</keyword>
<feature type="transmembrane region" description="Helical" evidence="8">
    <location>
        <begin position="490"/>
        <end position="508"/>
    </location>
</feature>
<gene>
    <name evidence="9" type="ORF">Y958_11910</name>
</gene>
<comment type="similarity">
    <text evidence="2 7">Belongs to the major facilitator superfamily. Proton-dependent oligopeptide transporter (POT/PTR) (TC 2.A.17) family.</text>
</comment>